<dbReference type="GeneID" id="75008414"/>
<dbReference type="RefSeq" id="WP_087454405.1">
    <property type="nucleotide sequence ID" value="NZ_CP021417.2"/>
</dbReference>
<accession>A0A7U5HMP0</accession>
<dbReference type="InterPro" id="IPR058498">
    <property type="entry name" value="DUF8185"/>
</dbReference>
<reference evidence="3 4" key="1">
    <citation type="journal article" date="2014" name="BMC Vet. Res.">
        <title>First report of Corynebacterium pseudotuberculosis from caseous lymphadenitis lesions in Black Alentejano pig (Sus scrofa domesticus).</title>
        <authorList>
            <person name="Oliveira M."/>
            <person name="Barroco C."/>
            <person name="Mottola C."/>
            <person name="Santos R."/>
            <person name="Lemsaddek A."/>
            <person name="Tavares L."/>
            <person name="Semedo-Lemsaddek T."/>
        </authorList>
    </citation>
    <scope>NUCLEOTIDE SEQUENCE [LARGE SCALE GENOMIC DNA]</scope>
    <source>
        <strain evidence="3 4">PO100/5</strain>
    </source>
</reference>
<proteinExistence type="predicted"/>
<dbReference type="Pfam" id="PF26572">
    <property type="entry name" value="DUF8185"/>
    <property type="match status" value="1"/>
</dbReference>
<dbReference type="InterPro" id="IPR058323">
    <property type="entry name" value="DUF8010"/>
</dbReference>
<dbReference type="Proteomes" id="UP000195652">
    <property type="component" value="Chromosome"/>
</dbReference>
<dbReference type="InterPro" id="IPR016601">
    <property type="entry name" value="UCP012637"/>
</dbReference>
<evidence type="ECO:0000259" key="1">
    <source>
        <dbReference type="Pfam" id="PF26035"/>
    </source>
</evidence>
<feature type="domain" description="DUF8185" evidence="2">
    <location>
        <begin position="90"/>
        <end position="196"/>
    </location>
</feature>
<dbReference type="AlphaFoldDB" id="A0A7U5HMP0"/>
<dbReference type="Pfam" id="PF26035">
    <property type="entry name" value="DUF8010"/>
    <property type="match status" value="1"/>
</dbReference>
<dbReference type="PIRSF" id="PIRSF012637">
    <property type="entry name" value="UCP012637"/>
    <property type="match status" value="1"/>
</dbReference>
<dbReference type="EMBL" id="CP021417">
    <property type="protein sequence ID" value="ARU46610.1"/>
    <property type="molecule type" value="Genomic_DNA"/>
</dbReference>
<protein>
    <submittedName>
        <fullName evidence="3">Uncharacterized protein</fullName>
    </submittedName>
</protein>
<name>A0A7U5HMP0_9CORY</name>
<organism evidence="3 4">
    <name type="scientific">Corynebacterium silvaticum</name>
    <dbReference type="NCBI Taxonomy" id="2320431"/>
    <lineage>
        <taxon>Bacteria</taxon>
        <taxon>Bacillati</taxon>
        <taxon>Actinomycetota</taxon>
        <taxon>Actinomycetes</taxon>
        <taxon>Mycobacteriales</taxon>
        <taxon>Corynebacteriaceae</taxon>
        <taxon>Corynebacterium</taxon>
    </lineage>
</organism>
<sequence>MNESLIIPEGPAAGITSLLQRAVGLDRHAYARLQQVGGYVNVYVTTPFGVVASRRVRGEASRDGAVLLATDLLARGEGKPHDASWAGALPPVTGFKLIDEIPVGVASDLAEKGRSLARQFSGPMGPPASLLDQKVMAVSSADSSVDISMRMIFACTSLGFIPPATAPAHIPRHLRVSSTGRWARIDAPYGTVYESKGLSLLL</sequence>
<keyword evidence="4" id="KW-1185">Reference proteome</keyword>
<dbReference type="KEGG" id="csil:CBE74_09195"/>
<feature type="domain" description="DUF8010" evidence="1">
    <location>
        <begin position="10"/>
        <end position="79"/>
    </location>
</feature>
<reference evidence="3 4" key="2">
    <citation type="journal article" date="2020" name="Antonie Van Leeuwenhoek">
        <title>Phylogenomic characterisation of a novel corynebacterial species pathogenic to animals.</title>
        <authorList>
            <person name="Moller J."/>
            <person name="Musella L."/>
            <person name="Melnikov V."/>
            <person name="Geissdorfer W."/>
            <person name="Burkovski A."/>
            <person name="Sangal V."/>
        </authorList>
    </citation>
    <scope>NUCLEOTIDE SEQUENCE [LARGE SCALE GENOMIC DNA]</scope>
    <source>
        <strain evidence="3 4">PO100/5</strain>
    </source>
</reference>
<evidence type="ECO:0000313" key="4">
    <source>
        <dbReference type="Proteomes" id="UP000195652"/>
    </source>
</evidence>
<evidence type="ECO:0000259" key="2">
    <source>
        <dbReference type="Pfam" id="PF26572"/>
    </source>
</evidence>
<gene>
    <name evidence="3" type="ORF">CBE74_09195</name>
</gene>
<reference evidence="3 4" key="4">
    <citation type="journal article" date="2020" name="PLoS ONE">
        <title>Taxonomic classification of strain PO100/5 shows a broader geographic distribution and genetic markers of the recently described Corynebacterium silvaticum.</title>
        <authorList>
            <person name="Viana M.V.C."/>
            <person name="Profeta R."/>
            <person name="da Silva A.L."/>
            <person name="Hurtado R."/>
            <person name="Cerqueira J.C."/>
            <person name="Ribeiro B.F.S."/>
            <person name="Almeida M.O."/>
            <person name="Morais-Rodrigues F."/>
            <person name="Soares S.C."/>
            <person name="Oliveira M."/>
            <person name="Tavares L."/>
            <person name="Figueiredo H."/>
            <person name="Wattam A.R."/>
            <person name="Barh D."/>
            <person name="Ghosh P."/>
            <person name="Silva A."/>
            <person name="Azevedo V."/>
        </authorList>
    </citation>
    <scope>NUCLEOTIDE SEQUENCE [LARGE SCALE GENOMIC DNA]</scope>
    <source>
        <strain evidence="3 4">PO100/5</strain>
    </source>
</reference>
<evidence type="ECO:0000313" key="3">
    <source>
        <dbReference type="EMBL" id="ARU46610.1"/>
    </source>
</evidence>
<reference evidence="3 4" key="3">
    <citation type="journal article" date="2020" name="Int. J. Syst. Evol. Microbiol.">
        <title>Corynebacterium silvaticum sp. nov., a unique group of NTTB corynebacteria in wild boar and roe deer.</title>
        <authorList>
            <person name="Dangel A."/>
            <person name="Berger A."/>
            <person name="Rau J."/>
            <person name="Eisenberg T."/>
            <person name="Kampfer P."/>
            <person name="Margos G."/>
            <person name="Contzen M."/>
            <person name="Busse H.J."/>
            <person name="Konrad R."/>
            <person name="Peters M."/>
            <person name="Sting R."/>
            <person name="Sing A."/>
        </authorList>
    </citation>
    <scope>NUCLEOTIDE SEQUENCE [LARGE SCALE GENOMIC DNA]</scope>
    <source>
        <strain evidence="3 4">PO100/5</strain>
    </source>
</reference>